<dbReference type="Proteomes" id="UP000217289">
    <property type="component" value="Chromosome"/>
</dbReference>
<dbReference type="AlphaFoldDB" id="A0A286NVI8"/>
<dbReference type="Gene3D" id="2.60.40.1180">
    <property type="entry name" value="Golgi alpha-mannosidase II"/>
    <property type="match status" value="2"/>
</dbReference>
<feature type="signal peptide" evidence="3">
    <location>
        <begin position="1"/>
        <end position="25"/>
    </location>
</feature>
<dbReference type="SUPFAM" id="SSF51011">
    <property type="entry name" value="Glycosyl hydrolase domain"/>
    <property type="match status" value="1"/>
</dbReference>
<evidence type="ECO:0000259" key="4">
    <source>
        <dbReference type="Pfam" id="PF01055"/>
    </source>
</evidence>
<evidence type="ECO:0000313" key="8">
    <source>
        <dbReference type="EMBL" id="ATB27179.1"/>
    </source>
</evidence>
<reference evidence="8 9" key="1">
    <citation type="submission" date="2017-06" db="EMBL/GenBank/DDBJ databases">
        <authorList>
            <person name="Kim H.J."/>
            <person name="Triplett B.A."/>
        </authorList>
    </citation>
    <scope>NUCLEOTIDE SEQUENCE [LARGE SCALE GENOMIC DNA]</scope>
    <source>
        <strain evidence="8 9">DSM 14713</strain>
    </source>
</reference>
<dbReference type="KEGG" id="mbd:MEBOL_000617"/>
<feature type="domain" description="Glycoside hydrolase family 31 TIM barrel" evidence="4">
    <location>
        <begin position="273"/>
        <end position="605"/>
    </location>
</feature>
<dbReference type="Pfam" id="PF17137">
    <property type="entry name" value="DUF5110"/>
    <property type="match status" value="1"/>
</dbReference>
<dbReference type="Gene3D" id="2.60.40.1760">
    <property type="entry name" value="glycosyl hydrolase (family 31)"/>
    <property type="match status" value="1"/>
</dbReference>
<dbReference type="OrthoDB" id="176168at2"/>
<protein>
    <submittedName>
        <fullName evidence="8">Alpha-glucosidase</fullName>
    </submittedName>
</protein>
<dbReference type="InterPro" id="IPR033403">
    <property type="entry name" value="DUF5110"/>
</dbReference>
<dbReference type="Pfam" id="PF21365">
    <property type="entry name" value="Glyco_hydro_31_3rd"/>
    <property type="match status" value="1"/>
</dbReference>
<dbReference type="EMBL" id="CP022163">
    <property type="protein sequence ID" value="ATB27179.1"/>
    <property type="molecule type" value="Genomic_DNA"/>
</dbReference>
<comment type="similarity">
    <text evidence="1 2">Belongs to the glycosyl hydrolase 31 family.</text>
</comment>
<feature type="domain" description="DUF5110" evidence="6">
    <location>
        <begin position="725"/>
        <end position="793"/>
    </location>
</feature>
<evidence type="ECO:0000256" key="3">
    <source>
        <dbReference type="SAM" id="SignalP"/>
    </source>
</evidence>
<dbReference type="InterPro" id="IPR000322">
    <property type="entry name" value="Glyco_hydro_31_TIM"/>
</dbReference>
<sequence>MLHSLRRFPGAVLLAACCGWTSAQARPVEPAPRPSAPRVLTAVTSVRLLPEGLELRAGDATLRISALRDDILRIRASPGESLPEDASWAVLSAARARQVKVKALPETPSAVGFRTAALEVRVEKNPLRLVILDLQGNILSVDAVGRPMQFVAGGFQVTRQMPVDEHYFGLGDKAGPLDRRDQAFTLWNTDAYRHQESTDPIYKSIPFFMAVRAGRSHGILLDNTWRSHFDFGKQWRDAYSFGSEGGPLDYYFIHGPEPRKVLEGYTFLTGPAPLPPRWALGFQQSRFSYEPESRVREIATRLRSDRIPSDVLFLDIDYLNQFRSFTVDPSKFPDLPGLLRDLGQQNFRVVSISDLHIAQVPNAGYAPYDTGIAGNHFVHNPDGSVFAGRVWPGASVFPDFTRARTRAWWGALYKDLVAQGMAGHWNDMNEPSVFSSQKTLPLDSVHRIEEPGFESRDATHAEVHNIVGLQNARATYEGLLTLKPQERPYVLTRATYAGGHRYGATWTGDNSATWNHLRLSTPMLLNLGLSGFSLAGVDVGGYSGSPSEELLTRWYQVGAFNPLYRSHAEKGTADHEVWAHGPAAEAVRRRYIETRYRLLPYLYTLAEEHSRTALPMMRPLFLEFPEATADKHPLDLDAGHEFMLGRALLVAPPPYAENQDTYQVLLPPGTWFDFWTGQKVEGVSPTPSEVKVTPKLEELPVFVRAGSILPLQPLVQHTAEVPQGPLELRVYPGPDCKGGVYLDDGHSFAYKRGAWLRQEFSCEVDAAGLRVKVARPTGGYPAWWKSLDIVVHDWPTANTSATLGGGGKPAVHYDAEARTLRVSIPATREGSELRLTRKP</sequence>
<dbReference type="PANTHER" id="PTHR22762">
    <property type="entry name" value="ALPHA-GLUCOSIDASE"/>
    <property type="match status" value="1"/>
</dbReference>
<dbReference type="RefSeq" id="WP_095976020.1">
    <property type="nucleotide sequence ID" value="NZ_CP022163.1"/>
</dbReference>
<feature type="domain" description="Glycosyl hydrolase family 31 C-terminal" evidence="7">
    <location>
        <begin position="614"/>
        <end position="709"/>
    </location>
</feature>
<evidence type="ECO:0000259" key="7">
    <source>
        <dbReference type="Pfam" id="PF21365"/>
    </source>
</evidence>
<dbReference type="GO" id="GO:0005975">
    <property type="term" value="P:carbohydrate metabolic process"/>
    <property type="evidence" value="ECO:0007669"/>
    <property type="project" value="InterPro"/>
</dbReference>
<dbReference type="InterPro" id="IPR048395">
    <property type="entry name" value="Glyco_hydro_31_C"/>
</dbReference>
<dbReference type="InterPro" id="IPR011013">
    <property type="entry name" value="Gal_mutarotase_sf_dom"/>
</dbReference>
<gene>
    <name evidence="8" type="ORF">MEBOL_000617</name>
</gene>
<organism evidence="8 9">
    <name type="scientific">Melittangium boletus DSM 14713</name>
    <dbReference type="NCBI Taxonomy" id="1294270"/>
    <lineage>
        <taxon>Bacteria</taxon>
        <taxon>Pseudomonadati</taxon>
        <taxon>Myxococcota</taxon>
        <taxon>Myxococcia</taxon>
        <taxon>Myxococcales</taxon>
        <taxon>Cystobacterineae</taxon>
        <taxon>Archangiaceae</taxon>
        <taxon>Melittangium</taxon>
    </lineage>
</organism>
<keyword evidence="2" id="KW-0378">Hydrolase</keyword>
<dbReference type="Pfam" id="PF01055">
    <property type="entry name" value="Glyco_hydro_31_2nd"/>
    <property type="match status" value="1"/>
</dbReference>
<proteinExistence type="inferred from homology"/>
<name>A0A286NVI8_9BACT</name>
<keyword evidence="3" id="KW-0732">Signal</keyword>
<feature type="chain" id="PRO_5012334947" evidence="3">
    <location>
        <begin position="26"/>
        <end position="839"/>
    </location>
</feature>
<dbReference type="InterPro" id="IPR013780">
    <property type="entry name" value="Glyco_hydro_b"/>
</dbReference>
<dbReference type="CDD" id="cd06604">
    <property type="entry name" value="GH31_glucosidase_II_MalA"/>
    <property type="match status" value="1"/>
</dbReference>
<evidence type="ECO:0000256" key="2">
    <source>
        <dbReference type="RuleBase" id="RU361185"/>
    </source>
</evidence>
<dbReference type="SUPFAM" id="SSF74650">
    <property type="entry name" value="Galactose mutarotase-like"/>
    <property type="match status" value="1"/>
</dbReference>
<dbReference type="GO" id="GO:0004553">
    <property type="term" value="F:hydrolase activity, hydrolyzing O-glycosyl compounds"/>
    <property type="evidence" value="ECO:0007669"/>
    <property type="project" value="InterPro"/>
</dbReference>
<feature type="domain" description="Glycoside hydrolase family 31 N-terminal" evidence="5">
    <location>
        <begin position="61"/>
        <end position="230"/>
    </location>
</feature>
<accession>A0A286NVI8</accession>
<dbReference type="InterPro" id="IPR017853">
    <property type="entry name" value="GH"/>
</dbReference>
<evidence type="ECO:0000259" key="5">
    <source>
        <dbReference type="Pfam" id="PF13802"/>
    </source>
</evidence>
<dbReference type="CDD" id="cd14752">
    <property type="entry name" value="GH31_N"/>
    <property type="match status" value="1"/>
</dbReference>
<dbReference type="SUPFAM" id="SSF51445">
    <property type="entry name" value="(Trans)glycosidases"/>
    <property type="match status" value="1"/>
</dbReference>
<dbReference type="GO" id="GO:0030246">
    <property type="term" value="F:carbohydrate binding"/>
    <property type="evidence" value="ECO:0007669"/>
    <property type="project" value="InterPro"/>
</dbReference>
<dbReference type="Pfam" id="PF13802">
    <property type="entry name" value="Gal_mutarotas_2"/>
    <property type="match status" value="1"/>
</dbReference>
<evidence type="ECO:0000256" key="1">
    <source>
        <dbReference type="ARBA" id="ARBA00007806"/>
    </source>
</evidence>
<dbReference type="InterPro" id="IPR025887">
    <property type="entry name" value="Glyco_hydro_31_N_dom"/>
</dbReference>
<keyword evidence="9" id="KW-1185">Reference proteome</keyword>
<dbReference type="Gene3D" id="3.20.20.80">
    <property type="entry name" value="Glycosidases"/>
    <property type="match status" value="1"/>
</dbReference>
<keyword evidence="2" id="KW-0326">Glycosidase</keyword>
<evidence type="ECO:0000259" key="6">
    <source>
        <dbReference type="Pfam" id="PF17137"/>
    </source>
</evidence>
<dbReference type="PANTHER" id="PTHR22762:SF120">
    <property type="entry name" value="HETEROGLYCAN GLUCOSIDASE 1"/>
    <property type="match status" value="1"/>
</dbReference>
<evidence type="ECO:0000313" key="9">
    <source>
        <dbReference type="Proteomes" id="UP000217289"/>
    </source>
</evidence>